<protein>
    <recommendedName>
        <fullName evidence="11">Lysylphosphatidylglycerol synthetase</fullName>
    </recommendedName>
</protein>
<keyword evidence="4 6" id="KW-1133">Transmembrane helix</keyword>
<feature type="transmembrane region" description="Helical" evidence="6">
    <location>
        <begin position="288"/>
        <end position="314"/>
    </location>
</feature>
<evidence type="ECO:0000313" key="7">
    <source>
        <dbReference type="EMBL" id="STR45413.1"/>
    </source>
</evidence>
<gene>
    <name evidence="8" type="ORF">EV682_10479</name>
    <name evidence="7" type="ORF">NCTC11159_03985</name>
</gene>
<dbReference type="PANTHER" id="PTHR39087">
    <property type="entry name" value="UPF0104 MEMBRANE PROTEIN MJ1595"/>
    <property type="match status" value="1"/>
</dbReference>
<dbReference type="InterPro" id="IPR022791">
    <property type="entry name" value="L-PG_synthase/AglD"/>
</dbReference>
<keyword evidence="2" id="KW-1003">Cell membrane</keyword>
<evidence type="ECO:0000256" key="2">
    <source>
        <dbReference type="ARBA" id="ARBA00022475"/>
    </source>
</evidence>
<evidence type="ECO:0000313" key="8">
    <source>
        <dbReference type="EMBL" id="TCU87912.1"/>
    </source>
</evidence>
<organism evidence="7 9">
    <name type="scientific">Iodobacter fluviatilis</name>
    <dbReference type="NCBI Taxonomy" id="537"/>
    <lineage>
        <taxon>Bacteria</taxon>
        <taxon>Pseudomonadati</taxon>
        <taxon>Pseudomonadota</taxon>
        <taxon>Betaproteobacteria</taxon>
        <taxon>Neisseriales</taxon>
        <taxon>Chitinibacteraceae</taxon>
        <taxon>Iodobacter</taxon>
    </lineage>
</organism>
<dbReference type="Proteomes" id="UP000255108">
    <property type="component" value="Unassembled WGS sequence"/>
</dbReference>
<dbReference type="Proteomes" id="UP000295794">
    <property type="component" value="Unassembled WGS sequence"/>
</dbReference>
<evidence type="ECO:0008006" key="11">
    <source>
        <dbReference type="Google" id="ProtNLM"/>
    </source>
</evidence>
<feature type="transmembrane region" description="Helical" evidence="6">
    <location>
        <begin position="114"/>
        <end position="139"/>
    </location>
</feature>
<sequence length="319" mass="33930">MKRHIRTIIGLIVAIVLIGLIFQKTDGIQLIAAMKSSNPLWLLAGLIVFSLGLAGRAARWSSMLRANSPKATPRACLQPFLSSLALNNILPFRAGDLARTFAFNKELGTGPGQVLASIFVERLLDLASLLLFLALGLWAFDIHSLPTFGKIGAGGAALIALLIFVLLAFPRFLQILIDACLRLIHKLAPSSGNHLADEAADAIKLLAALGGKRILPLIAVSLIVWGLEGLTLWCVAQSVPGIINSAGAWFALPLATLATLIPSTPGYVGTFDYFAILAMKLTNNDGLSAAAFALIAHLLIWLPPTLAGGIWLLISRKKP</sequence>
<evidence type="ECO:0000256" key="3">
    <source>
        <dbReference type="ARBA" id="ARBA00022692"/>
    </source>
</evidence>
<comment type="subcellular location">
    <subcellularLocation>
        <location evidence="1">Cell membrane</location>
        <topology evidence="1">Multi-pass membrane protein</topology>
    </subcellularLocation>
</comment>
<name>A0A377SWR4_9NEIS</name>
<keyword evidence="5 6" id="KW-0472">Membrane</keyword>
<dbReference type="OrthoDB" id="5242769at2"/>
<feature type="transmembrane region" description="Helical" evidence="6">
    <location>
        <begin position="214"/>
        <end position="236"/>
    </location>
</feature>
<dbReference type="EMBL" id="UGHR01000004">
    <property type="protein sequence ID" value="STR45413.1"/>
    <property type="molecule type" value="Genomic_DNA"/>
</dbReference>
<accession>A0A377SWR4</accession>
<dbReference type="AlphaFoldDB" id="A0A377SWR4"/>
<dbReference type="RefSeq" id="WP_115229402.1">
    <property type="nucleotide sequence ID" value="NZ_CAWOLO010000004.1"/>
</dbReference>
<feature type="transmembrane region" description="Helical" evidence="6">
    <location>
        <begin position="39"/>
        <end position="55"/>
    </location>
</feature>
<keyword evidence="10" id="KW-1185">Reference proteome</keyword>
<keyword evidence="3 6" id="KW-0812">Transmembrane</keyword>
<dbReference type="EMBL" id="SMBT01000004">
    <property type="protein sequence ID" value="TCU87912.1"/>
    <property type="molecule type" value="Genomic_DNA"/>
</dbReference>
<evidence type="ECO:0000256" key="6">
    <source>
        <dbReference type="SAM" id="Phobius"/>
    </source>
</evidence>
<proteinExistence type="predicted"/>
<evidence type="ECO:0000313" key="10">
    <source>
        <dbReference type="Proteomes" id="UP000295794"/>
    </source>
</evidence>
<feature type="transmembrane region" description="Helical" evidence="6">
    <location>
        <begin position="248"/>
        <end position="268"/>
    </location>
</feature>
<dbReference type="Pfam" id="PF03706">
    <property type="entry name" value="LPG_synthase_TM"/>
    <property type="match status" value="1"/>
</dbReference>
<evidence type="ECO:0000313" key="9">
    <source>
        <dbReference type="Proteomes" id="UP000255108"/>
    </source>
</evidence>
<dbReference type="NCBIfam" id="TIGR00374">
    <property type="entry name" value="flippase-like domain"/>
    <property type="match status" value="1"/>
</dbReference>
<dbReference type="PANTHER" id="PTHR39087:SF2">
    <property type="entry name" value="UPF0104 MEMBRANE PROTEIN MJ1595"/>
    <property type="match status" value="1"/>
</dbReference>
<evidence type="ECO:0000256" key="4">
    <source>
        <dbReference type="ARBA" id="ARBA00022989"/>
    </source>
</evidence>
<reference evidence="8 10" key="2">
    <citation type="submission" date="2019-03" db="EMBL/GenBank/DDBJ databases">
        <title>Genomic Encyclopedia of Type Strains, Phase IV (KMG-IV): sequencing the most valuable type-strain genomes for metagenomic binning, comparative biology and taxonomic classification.</title>
        <authorList>
            <person name="Goeker M."/>
        </authorList>
    </citation>
    <scope>NUCLEOTIDE SEQUENCE [LARGE SCALE GENOMIC DNA]</scope>
    <source>
        <strain evidence="8 10">DSM 3764</strain>
    </source>
</reference>
<feature type="transmembrane region" description="Helical" evidence="6">
    <location>
        <begin position="151"/>
        <end position="169"/>
    </location>
</feature>
<evidence type="ECO:0000256" key="1">
    <source>
        <dbReference type="ARBA" id="ARBA00004651"/>
    </source>
</evidence>
<evidence type="ECO:0000256" key="5">
    <source>
        <dbReference type="ARBA" id="ARBA00023136"/>
    </source>
</evidence>
<reference evidence="7 9" key="1">
    <citation type="submission" date="2018-06" db="EMBL/GenBank/DDBJ databases">
        <authorList>
            <consortium name="Pathogen Informatics"/>
            <person name="Doyle S."/>
        </authorList>
    </citation>
    <scope>NUCLEOTIDE SEQUENCE [LARGE SCALE GENOMIC DNA]</scope>
    <source>
        <strain evidence="7 9">NCTC11159</strain>
    </source>
</reference>
<dbReference type="GO" id="GO:0005886">
    <property type="term" value="C:plasma membrane"/>
    <property type="evidence" value="ECO:0007669"/>
    <property type="project" value="UniProtKB-SubCell"/>
</dbReference>